<dbReference type="Gene3D" id="2.40.170.20">
    <property type="entry name" value="TonB-dependent receptor, beta-barrel domain"/>
    <property type="match status" value="1"/>
</dbReference>
<keyword evidence="2 8" id="KW-0813">Transport</keyword>
<evidence type="ECO:0000256" key="6">
    <source>
        <dbReference type="ARBA" id="ARBA00023136"/>
    </source>
</evidence>
<dbReference type="Pfam" id="PF13715">
    <property type="entry name" value="CarbopepD_reg_2"/>
    <property type="match status" value="1"/>
</dbReference>
<evidence type="ECO:0000313" key="12">
    <source>
        <dbReference type="EMBL" id="MDR6238452.1"/>
    </source>
</evidence>
<keyword evidence="3 8" id="KW-1134">Transmembrane beta strand</keyword>
<evidence type="ECO:0000256" key="9">
    <source>
        <dbReference type="RuleBase" id="RU003357"/>
    </source>
</evidence>
<organism evidence="12 13">
    <name type="scientific">Aureibacter tunicatorum</name>
    <dbReference type="NCBI Taxonomy" id="866807"/>
    <lineage>
        <taxon>Bacteria</taxon>
        <taxon>Pseudomonadati</taxon>
        <taxon>Bacteroidota</taxon>
        <taxon>Cytophagia</taxon>
        <taxon>Cytophagales</taxon>
        <taxon>Persicobacteraceae</taxon>
        <taxon>Aureibacter</taxon>
    </lineage>
</organism>
<keyword evidence="5 9" id="KW-0798">TonB box</keyword>
<dbReference type="SUPFAM" id="SSF56935">
    <property type="entry name" value="Porins"/>
    <property type="match status" value="1"/>
</dbReference>
<name>A0AAE4BSI5_9BACT</name>
<dbReference type="Proteomes" id="UP001185092">
    <property type="component" value="Unassembled WGS sequence"/>
</dbReference>
<evidence type="ECO:0000256" key="2">
    <source>
        <dbReference type="ARBA" id="ARBA00022448"/>
    </source>
</evidence>
<keyword evidence="6 8" id="KW-0472">Membrane</keyword>
<proteinExistence type="inferred from homology"/>
<feature type="domain" description="TonB-dependent receptor-like beta-barrel" evidence="10">
    <location>
        <begin position="442"/>
        <end position="895"/>
    </location>
</feature>
<dbReference type="Gene3D" id="2.60.40.1120">
    <property type="entry name" value="Carboxypeptidase-like, regulatory domain"/>
    <property type="match status" value="1"/>
</dbReference>
<dbReference type="InterPro" id="IPR000531">
    <property type="entry name" value="Beta-barrel_TonB"/>
</dbReference>
<dbReference type="Pfam" id="PF00593">
    <property type="entry name" value="TonB_dep_Rec_b-barrel"/>
    <property type="match status" value="1"/>
</dbReference>
<dbReference type="InterPro" id="IPR012910">
    <property type="entry name" value="Plug_dom"/>
</dbReference>
<evidence type="ECO:0000256" key="7">
    <source>
        <dbReference type="ARBA" id="ARBA00023237"/>
    </source>
</evidence>
<reference evidence="12" key="1">
    <citation type="submission" date="2023-07" db="EMBL/GenBank/DDBJ databases">
        <title>Genomic Encyclopedia of Type Strains, Phase IV (KMG-IV): sequencing the most valuable type-strain genomes for metagenomic binning, comparative biology and taxonomic classification.</title>
        <authorList>
            <person name="Goeker M."/>
        </authorList>
    </citation>
    <scope>NUCLEOTIDE SEQUENCE</scope>
    <source>
        <strain evidence="12">DSM 26174</strain>
    </source>
</reference>
<comment type="subcellular location">
    <subcellularLocation>
        <location evidence="1 8">Cell outer membrane</location>
        <topology evidence="1 8">Multi-pass membrane protein</topology>
    </subcellularLocation>
</comment>
<keyword evidence="4 8" id="KW-0812">Transmembrane</keyword>
<keyword evidence="13" id="KW-1185">Reference proteome</keyword>
<feature type="domain" description="TonB-dependent receptor plug" evidence="11">
    <location>
        <begin position="140"/>
        <end position="244"/>
    </location>
</feature>
<dbReference type="Gene3D" id="2.170.130.10">
    <property type="entry name" value="TonB-dependent receptor, plug domain"/>
    <property type="match status" value="1"/>
</dbReference>
<comment type="similarity">
    <text evidence="8 9">Belongs to the TonB-dependent receptor family.</text>
</comment>
<dbReference type="InterPro" id="IPR037066">
    <property type="entry name" value="Plug_dom_sf"/>
</dbReference>
<dbReference type="InterPro" id="IPR008969">
    <property type="entry name" value="CarboxyPept-like_regulatory"/>
</dbReference>
<sequence length="944" mass="106793">MFPTFTFEIRRGTGMRNIGVTFILLFCCLTNAFSQGVKGKVFDDEGEPLIGATVRIENTTIGESTGLDGSFQLKLSSNAKYRVIASYVSYEDKVLEVDVNGSWEEVNFVLSSSLQQLDEIVVTANQDRSTDMSARKTEKMAPRVMSVVSAKTIELSPDLNVANVVQRVSGVSLERNNSGDGQFAIVRGMDKRYNYTLVNGVKIPSPDNKNRYVPLDLFPSDLLDRLEVTKALTPDMEGDAVGGVINMEMKDAPEQYSGQFNLALGYNTLMNNQDFLTWDKSGNMVQPPSWKHGGGHSATVGKDFGFNHLVLDRINLAPNTVLGGSIGNRFLDNKLGVILAGSYQQTYRGSESVFFQAAMSPNASGRTELQNMEERTYSQIQKRAGVHSKIDYRINPNHNISLYNAFVYLQNDQVRDVLRTRVWGSYDPINGNAGEMSAITRYRITRQQILTSTLKGDHKLNNWLKADWAGVYSFAKNQIPDNTRFSRNLSMENWEYTPERIAGRSSLRRQWDENEDRDVQMYGNFIMTPDLNFATESEFKVGGMMRLKNRTNDYERYTFNASNGRTMVKGVDWHDISDVDWVIETPLGSSPALNKYEAHEDIYAAYAQFRFLFEDKFQVLGGVRMEHTSTGYTMLDPSNPVVEQGIASKDYNYTDILPSLHLKYNINPKSSLRSSYFASVIRPGFAEFVPIVNGDTETDYLESGNPFVERTHAHNFDLRYELFPSGMDKFMIGGFYKRIINPIEYVLNLSRGEILPENLGDATNIGLEVDVIKYFNKIGFSANYTFTHSEITSDKTIVERQDPSDPNSDITARTVRETRSLQGQAAHIANISLLYKDMDTGWNAQIASVFTGDRIHEVSAYYQNDIWQKGFWQLDVSVEKEMKNGLTVYLKANNLLDNAYELEIRQPLSNSEALTPYQGNTGDNILVRRDLYGRQFLLGMKYNF</sequence>
<evidence type="ECO:0000259" key="11">
    <source>
        <dbReference type="Pfam" id="PF07715"/>
    </source>
</evidence>
<evidence type="ECO:0000256" key="4">
    <source>
        <dbReference type="ARBA" id="ARBA00022692"/>
    </source>
</evidence>
<dbReference type="PANTHER" id="PTHR40980">
    <property type="entry name" value="PLUG DOMAIN-CONTAINING PROTEIN"/>
    <property type="match status" value="1"/>
</dbReference>
<dbReference type="PROSITE" id="PS52016">
    <property type="entry name" value="TONB_DEPENDENT_REC_3"/>
    <property type="match status" value="1"/>
</dbReference>
<evidence type="ECO:0000313" key="13">
    <source>
        <dbReference type="Proteomes" id="UP001185092"/>
    </source>
</evidence>
<evidence type="ECO:0000256" key="5">
    <source>
        <dbReference type="ARBA" id="ARBA00023077"/>
    </source>
</evidence>
<keyword evidence="7 8" id="KW-0998">Cell outer membrane</keyword>
<dbReference type="EMBL" id="JAVDQD010000002">
    <property type="protein sequence ID" value="MDR6238452.1"/>
    <property type="molecule type" value="Genomic_DNA"/>
</dbReference>
<dbReference type="Pfam" id="PF07715">
    <property type="entry name" value="Plug"/>
    <property type="match status" value="1"/>
</dbReference>
<dbReference type="RefSeq" id="WP_309937964.1">
    <property type="nucleotide sequence ID" value="NZ_AP025305.1"/>
</dbReference>
<accession>A0AAE4BSI5</accession>
<evidence type="ECO:0000259" key="10">
    <source>
        <dbReference type="Pfam" id="PF00593"/>
    </source>
</evidence>
<evidence type="ECO:0000256" key="1">
    <source>
        <dbReference type="ARBA" id="ARBA00004571"/>
    </source>
</evidence>
<keyword evidence="12" id="KW-0675">Receptor</keyword>
<evidence type="ECO:0000256" key="8">
    <source>
        <dbReference type="PROSITE-ProRule" id="PRU01360"/>
    </source>
</evidence>
<gene>
    <name evidence="12" type="ORF">HNQ88_001489</name>
</gene>
<comment type="caution">
    <text evidence="12">The sequence shown here is derived from an EMBL/GenBank/DDBJ whole genome shotgun (WGS) entry which is preliminary data.</text>
</comment>
<dbReference type="InterPro" id="IPR039426">
    <property type="entry name" value="TonB-dep_rcpt-like"/>
</dbReference>
<dbReference type="SUPFAM" id="SSF49464">
    <property type="entry name" value="Carboxypeptidase regulatory domain-like"/>
    <property type="match status" value="1"/>
</dbReference>
<protein>
    <submittedName>
        <fullName evidence="12">Outer membrane receptor for ferrienterochelin and colicin</fullName>
    </submittedName>
</protein>
<dbReference type="PANTHER" id="PTHR40980:SF4">
    <property type="entry name" value="TONB-DEPENDENT RECEPTOR-LIKE BETA-BARREL DOMAIN-CONTAINING PROTEIN"/>
    <property type="match status" value="1"/>
</dbReference>
<dbReference type="AlphaFoldDB" id="A0AAE4BSI5"/>
<evidence type="ECO:0000256" key="3">
    <source>
        <dbReference type="ARBA" id="ARBA00022452"/>
    </source>
</evidence>
<dbReference type="GO" id="GO:0009279">
    <property type="term" value="C:cell outer membrane"/>
    <property type="evidence" value="ECO:0007669"/>
    <property type="project" value="UniProtKB-SubCell"/>
</dbReference>
<dbReference type="InterPro" id="IPR036942">
    <property type="entry name" value="Beta-barrel_TonB_sf"/>
</dbReference>